<feature type="transmembrane region" description="Helical" evidence="2">
    <location>
        <begin position="44"/>
        <end position="63"/>
    </location>
</feature>
<feature type="compositionally biased region" description="Pro residues" evidence="1">
    <location>
        <begin position="108"/>
        <end position="124"/>
    </location>
</feature>
<gene>
    <name evidence="3" type="ORF">KAK11_01330</name>
</gene>
<dbReference type="RefSeq" id="WP_210805376.1">
    <property type="nucleotide sequence ID" value="NZ_JAGQDG010000001.1"/>
</dbReference>
<feature type="region of interest" description="Disordered" evidence="1">
    <location>
        <begin position="99"/>
        <end position="124"/>
    </location>
</feature>
<evidence type="ECO:0000256" key="2">
    <source>
        <dbReference type="SAM" id="Phobius"/>
    </source>
</evidence>
<reference evidence="3 4" key="1">
    <citation type="submission" date="2021-04" db="EMBL/GenBank/DDBJ databases">
        <title>The genome sequence of type strain Ideonella paludis KCTC 32238.</title>
        <authorList>
            <person name="Liu Y."/>
        </authorList>
    </citation>
    <scope>NUCLEOTIDE SEQUENCE [LARGE SCALE GENOMIC DNA]</scope>
    <source>
        <strain evidence="3 4">KCTC 32238</strain>
    </source>
</reference>
<evidence type="ECO:0000256" key="1">
    <source>
        <dbReference type="SAM" id="MobiDB-lite"/>
    </source>
</evidence>
<dbReference type="EMBL" id="JAGQDG010000001">
    <property type="protein sequence ID" value="MBQ0933950.1"/>
    <property type="molecule type" value="Genomic_DNA"/>
</dbReference>
<proteinExistence type="predicted"/>
<keyword evidence="2" id="KW-1133">Transmembrane helix</keyword>
<keyword evidence="2" id="KW-0472">Membrane</keyword>
<dbReference type="Proteomes" id="UP000672097">
    <property type="component" value="Unassembled WGS sequence"/>
</dbReference>
<evidence type="ECO:0008006" key="5">
    <source>
        <dbReference type="Google" id="ProtNLM"/>
    </source>
</evidence>
<keyword evidence="4" id="KW-1185">Reference proteome</keyword>
<sequence>MTAEQWLPLLALGALLGACGQMTRVVVGVTKAKRDNPATPLDLQQLLVGLLIGAVAGVLATMATTTGTATNPAGGLDAKALMGLVAAGYAGADFLEGMAGKLGQTKPPSSPPTPTPPPPPPSST</sequence>
<organism evidence="3 4">
    <name type="scientific">Ideonella paludis</name>
    <dbReference type="NCBI Taxonomy" id="1233411"/>
    <lineage>
        <taxon>Bacteria</taxon>
        <taxon>Pseudomonadati</taxon>
        <taxon>Pseudomonadota</taxon>
        <taxon>Betaproteobacteria</taxon>
        <taxon>Burkholderiales</taxon>
        <taxon>Sphaerotilaceae</taxon>
        <taxon>Ideonella</taxon>
    </lineage>
</organism>
<accession>A0ABS5DS37</accession>
<protein>
    <recommendedName>
        <fullName evidence="5">Holin</fullName>
    </recommendedName>
</protein>
<evidence type="ECO:0000313" key="4">
    <source>
        <dbReference type="Proteomes" id="UP000672097"/>
    </source>
</evidence>
<comment type="caution">
    <text evidence="3">The sequence shown here is derived from an EMBL/GenBank/DDBJ whole genome shotgun (WGS) entry which is preliminary data.</text>
</comment>
<evidence type="ECO:0000313" key="3">
    <source>
        <dbReference type="EMBL" id="MBQ0933950.1"/>
    </source>
</evidence>
<name>A0ABS5DS37_9BURK</name>
<keyword evidence="2" id="KW-0812">Transmembrane</keyword>